<keyword evidence="18" id="KW-1185">Reference proteome</keyword>
<sequence>SIGHTLCNPQSKQGSRHNSVLMLHLSMEMQDLASPHSRLSGSSESPNGPKLDNAHINSNSMTPNGTEVKTEPMSSSEIATTTQTYPHIFLPLPHKLWAAYGQTQFTTGMQQATAYATYHSQASIKTEGGLSQSQSPGQTGFLSYGTSFSTPQPGQAPYSYQMQGSSFTTSSGLYAGNNSLTNSTGFNSSQQEYPSYPSFGQGQYAQYYNSSPYPSHYMTSSNTSPTPPSTNATYQLQEPPSGVTSQAVTDPAAEYSTIHSPSTPIKDSDSDRLRRSSDGKSRGRGRRTITFTTRVFIWDLDETIIVFHSLLTGSYANRYGRECDQVHIDDVSSDDNGQDLSTYNFGTDGFPAAATSANLCLATGVRGGVDWMRKLAFRYRRVKKSTTPTKITLEGLLGPAKREAWLQLRAEIEALTDSWLTLALKALTLIHSRTNCVNILVTTTQLIPALAKVLLYGLGVVFPIENIYRKESCFERIIQRFGRKVVYVVIGDGVEEEQGAKKHAMPFWRISSHSDLMALHHALELEYL</sequence>
<dbReference type="GO" id="GO:0035909">
    <property type="term" value="P:aorta morphogenesis"/>
    <property type="evidence" value="ECO:0007669"/>
    <property type="project" value="Ensembl"/>
</dbReference>
<dbReference type="GO" id="GO:0006302">
    <property type="term" value="P:double-strand break repair"/>
    <property type="evidence" value="ECO:0007669"/>
    <property type="project" value="Ensembl"/>
</dbReference>
<dbReference type="Pfam" id="PF00702">
    <property type="entry name" value="Hydrolase"/>
    <property type="match status" value="1"/>
</dbReference>
<keyword evidence="10" id="KW-0804">Transcription</keyword>
<evidence type="ECO:0000256" key="16">
    <source>
        <dbReference type="SAM" id="MobiDB-lite"/>
    </source>
</evidence>
<protein>
    <recommendedName>
        <fullName evidence="15">Eyes absent homolog</fullName>
        <ecNumber evidence="15">3.1.3.48</ecNumber>
    </recommendedName>
</protein>
<feature type="compositionally biased region" description="Polar residues" evidence="16">
    <location>
        <begin position="55"/>
        <end position="77"/>
    </location>
</feature>
<dbReference type="GO" id="GO:0071600">
    <property type="term" value="P:otic vesicle morphogenesis"/>
    <property type="evidence" value="ECO:0007669"/>
    <property type="project" value="Ensembl"/>
</dbReference>
<dbReference type="GO" id="GO:0048665">
    <property type="term" value="P:neuron fate specification"/>
    <property type="evidence" value="ECO:0007669"/>
    <property type="project" value="Ensembl"/>
</dbReference>
<evidence type="ECO:0000256" key="4">
    <source>
        <dbReference type="ARBA" id="ARBA00022723"/>
    </source>
</evidence>
<dbReference type="GO" id="GO:0007501">
    <property type="term" value="P:mesodermal cell fate specification"/>
    <property type="evidence" value="ECO:0007669"/>
    <property type="project" value="Ensembl"/>
</dbReference>
<dbReference type="GO" id="GO:0003723">
    <property type="term" value="F:RNA binding"/>
    <property type="evidence" value="ECO:0007669"/>
    <property type="project" value="Ensembl"/>
</dbReference>
<feature type="active site" description="Nucleophile" evidence="13">
    <location>
        <position position="299"/>
    </location>
</feature>
<evidence type="ECO:0000256" key="12">
    <source>
        <dbReference type="ARBA" id="ARBA00051722"/>
    </source>
</evidence>
<feature type="region of interest" description="Disordered" evidence="16">
    <location>
        <begin position="32"/>
        <end position="77"/>
    </location>
</feature>
<evidence type="ECO:0000256" key="9">
    <source>
        <dbReference type="ARBA" id="ARBA00023159"/>
    </source>
</evidence>
<evidence type="ECO:0000256" key="15">
    <source>
        <dbReference type="RuleBase" id="RU362036"/>
    </source>
</evidence>
<evidence type="ECO:0000256" key="7">
    <source>
        <dbReference type="ARBA" id="ARBA00022912"/>
    </source>
</evidence>
<feature type="compositionally biased region" description="Basic and acidic residues" evidence="16">
    <location>
        <begin position="266"/>
        <end position="281"/>
    </location>
</feature>
<keyword evidence="7 15" id="KW-0904">Protein phosphatase</keyword>
<feature type="binding site" evidence="14">
    <location>
        <position position="301"/>
    </location>
    <ligand>
        <name>Mg(2+)</name>
        <dbReference type="ChEBI" id="CHEBI:18420"/>
    </ligand>
</feature>
<evidence type="ECO:0000256" key="14">
    <source>
        <dbReference type="PIRSR" id="PIRSR628472-2"/>
    </source>
</evidence>
<feature type="region of interest" description="Disordered" evidence="16">
    <location>
        <begin position="216"/>
        <end position="285"/>
    </location>
</feature>
<dbReference type="GO" id="GO:0001656">
    <property type="term" value="P:metanephros development"/>
    <property type="evidence" value="ECO:0007669"/>
    <property type="project" value="Ensembl"/>
</dbReference>
<dbReference type="GO" id="GO:0048752">
    <property type="term" value="P:semicircular canal morphogenesis"/>
    <property type="evidence" value="ECO:0007669"/>
    <property type="project" value="Ensembl"/>
</dbReference>
<dbReference type="GO" id="GO:0090103">
    <property type="term" value="P:cochlea morphogenesis"/>
    <property type="evidence" value="ECO:0007669"/>
    <property type="project" value="Ensembl"/>
</dbReference>
<evidence type="ECO:0000256" key="8">
    <source>
        <dbReference type="ARBA" id="ARBA00023015"/>
    </source>
</evidence>
<dbReference type="GO" id="GO:0140793">
    <property type="term" value="F:histone H2AXY142 phosphatase activity"/>
    <property type="evidence" value="ECO:0007669"/>
    <property type="project" value="Ensembl"/>
</dbReference>
<dbReference type="Proteomes" id="UP000694390">
    <property type="component" value="Chromosome 2"/>
</dbReference>
<evidence type="ECO:0000256" key="11">
    <source>
        <dbReference type="ARBA" id="ARBA00023242"/>
    </source>
</evidence>
<keyword evidence="3" id="KW-0217">Developmental protein</keyword>
<dbReference type="SFLD" id="SFLDS00003">
    <property type="entry name" value="Haloacid_Dehalogenase"/>
    <property type="match status" value="1"/>
</dbReference>
<dbReference type="Ensembl" id="ENSGEVT00005003230.1">
    <property type="protein sequence ID" value="ENSGEVP00005003087.1"/>
    <property type="gene ID" value="ENSGEVG00005002253.1"/>
</dbReference>
<feature type="binding site" evidence="14">
    <location>
        <position position="299"/>
    </location>
    <ligand>
        <name>Mg(2+)</name>
        <dbReference type="ChEBI" id="CHEBI:18420"/>
    </ligand>
</feature>
<keyword evidence="8 15" id="KW-0805">Transcription regulation</keyword>
<feature type="binding site" evidence="14">
    <location>
        <position position="492"/>
    </location>
    <ligand>
        <name>Mg(2+)</name>
        <dbReference type="ChEBI" id="CHEBI:18420"/>
    </ligand>
</feature>
<evidence type="ECO:0000256" key="2">
    <source>
        <dbReference type="ARBA" id="ARBA00010501"/>
    </source>
</evidence>
<dbReference type="Gene3D" id="3.40.50.12350">
    <property type="match status" value="1"/>
</dbReference>
<organism evidence="17 18">
    <name type="scientific">Gopherus evgoodei</name>
    <name type="common">Goodes thornscrub tortoise</name>
    <dbReference type="NCBI Taxonomy" id="1825980"/>
    <lineage>
        <taxon>Eukaryota</taxon>
        <taxon>Metazoa</taxon>
        <taxon>Chordata</taxon>
        <taxon>Craniata</taxon>
        <taxon>Vertebrata</taxon>
        <taxon>Euteleostomi</taxon>
        <taxon>Archelosauria</taxon>
        <taxon>Testudinata</taxon>
        <taxon>Testudines</taxon>
        <taxon>Cryptodira</taxon>
        <taxon>Durocryptodira</taxon>
        <taxon>Testudinoidea</taxon>
        <taxon>Testudinidae</taxon>
        <taxon>Gopherus</taxon>
    </lineage>
</organism>
<dbReference type="GeneTree" id="ENSGT00950000182978"/>
<dbReference type="GO" id="GO:0014706">
    <property type="term" value="P:striated muscle tissue development"/>
    <property type="evidence" value="ECO:0007669"/>
    <property type="project" value="Ensembl"/>
</dbReference>
<dbReference type="GO" id="GO:0045664">
    <property type="term" value="P:regulation of neuron differentiation"/>
    <property type="evidence" value="ECO:0007669"/>
    <property type="project" value="Ensembl"/>
</dbReference>
<proteinExistence type="inferred from homology"/>
<dbReference type="SFLD" id="SFLDG01129">
    <property type="entry name" value="C1.5:_HAD__Beta-PGM__Phosphata"/>
    <property type="match status" value="1"/>
</dbReference>
<dbReference type="GO" id="GO:0016925">
    <property type="term" value="P:protein sumoylation"/>
    <property type="evidence" value="ECO:0007669"/>
    <property type="project" value="Ensembl"/>
</dbReference>
<dbReference type="GO" id="GO:0004725">
    <property type="term" value="F:protein tyrosine phosphatase activity"/>
    <property type="evidence" value="ECO:0007669"/>
    <property type="project" value="UniProtKB-EC"/>
</dbReference>
<reference evidence="17" key="2">
    <citation type="submission" date="2025-08" db="UniProtKB">
        <authorList>
            <consortium name="Ensembl"/>
        </authorList>
    </citation>
    <scope>IDENTIFICATION</scope>
</reference>
<evidence type="ECO:0000256" key="1">
    <source>
        <dbReference type="ARBA" id="ARBA00004123"/>
    </source>
</evidence>
<dbReference type="InterPro" id="IPR028472">
    <property type="entry name" value="EYA"/>
</dbReference>
<dbReference type="GO" id="GO:0048704">
    <property type="term" value="P:embryonic skeletal system morphogenesis"/>
    <property type="evidence" value="ECO:0007669"/>
    <property type="project" value="Ensembl"/>
</dbReference>
<dbReference type="InterPro" id="IPR042577">
    <property type="entry name" value="EYA_dom_metazoan"/>
</dbReference>
<feature type="compositionally biased region" description="Polar residues" evidence="16">
    <location>
        <begin position="232"/>
        <end position="248"/>
    </location>
</feature>
<dbReference type="PANTHER" id="PTHR10190">
    <property type="entry name" value="EYES ABSENT"/>
    <property type="match status" value="1"/>
</dbReference>
<dbReference type="GO" id="GO:0050679">
    <property type="term" value="P:positive regulation of epithelial cell proliferation"/>
    <property type="evidence" value="ECO:0007669"/>
    <property type="project" value="Ensembl"/>
</dbReference>
<dbReference type="GO" id="GO:0072513">
    <property type="term" value="P:positive regulation of secondary heart field cardioblast proliferation"/>
    <property type="evidence" value="ECO:0007669"/>
    <property type="project" value="Ensembl"/>
</dbReference>
<comment type="catalytic activity">
    <reaction evidence="12 15">
        <text>O-phospho-L-tyrosyl-[protein] + H2O = L-tyrosyl-[protein] + phosphate</text>
        <dbReference type="Rhea" id="RHEA:10684"/>
        <dbReference type="Rhea" id="RHEA-COMP:10136"/>
        <dbReference type="Rhea" id="RHEA-COMP:20101"/>
        <dbReference type="ChEBI" id="CHEBI:15377"/>
        <dbReference type="ChEBI" id="CHEBI:43474"/>
        <dbReference type="ChEBI" id="CHEBI:46858"/>
        <dbReference type="ChEBI" id="CHEBI:61978"/>
        <dbReference type="EC" id="3.1.3.48"/>
    </reaction>
</comment>
<comment type="subcellular location">
    <subcellularLocation>
        <location evidence="1">Nucleus</location>
    </subcellularLocation>
</comment>
<dbReference type="EC" id="3.1.3.48" evidence="15"/>
<keyword evidence="9" id="KW-0010">Activator</keyword>
<keyword evidence="4 14" id="KW-0479">Metal-binding</keyword>
<dbReference type="GO" id="GO:0001658">
    <property type="term" value="P:branching involved in ureteric bud morphogenesis"/>
    <property type="evidence" value="ECO:0007669"/>
    <property type="project" value="Ensembl"/>
</dbReference>
<comment type="cofactor">
    <cofactor evidence="14 15">
        <name>Mg(2+)</name>
        <dbReference type="ChEBI" id="CHEBI:18420"/>
    </cofactor>
    <text evidence="14 15">Binds 1 Mg(2+) ion per subunit.</text>
</comment>
<evidence type="ECO:0000313" key="18">
    <source>
        <dbReference type="Proteomes" id="UP000694390"/>
    </source>
</evidence>
<name>A0A8C4VIS0_9SAUR</name>
<dbReference type="GO" id="GO:0005737">
    <property type="term" value="C:cytoplasm"/>
    <property type="evidence" value="ECO:0007669"/>
    <property type="project" value="Ensembl"/>
</dbReference>
<dbReference type="GO" id="GO:0050673">
    <property type="term" value="P:epithelial cell proliferation"/>
    <property type="evidence" value="ECO:0007669"/>
    <property type="project" value="Ensembl"/>
</dbReference>
<dbReference type="GO" id="GO:0007389">
    <property type="term" value="P:pattern specification process"/>
    <property type="evidence" value="ECO:0007669"/>
    <property type="project" value="Ensembl"/>
</dbReference>
<reference evidence="17" key="1">
    <citation type="submission" date="2019-06" db="EMBL/GenBank/DDBJ databases">
        <title>G10K-VGP Goodes thornscrub tortoise genome, primary haplotype.</title>
        <authorList>
            <person name="Murphy B."/>
            <person name="Edwards T."/>
            <person name="Rhie A."/>
            <person name="Koren S."/>
            <person name="Phillippy A."/>
            <person name="Fedrigo O."/>
            <person name="Haase B."/>
            <person name="Mountcastle J."/>
            <person name="Lewin H."/>
            <person name="Damas J."/>
            <person name="Howe K."/>
            <person name="Formenti G."/>
            <person name="Myers G."/>
            <person name="Durbin R."/>
            <person name="Jarvis E.D."/>
        </authorList>
    </citation>
    <scope>NUCLEOTIDE SEQUENCE [LARGE SCALE GENOMIC DNA]</scope>
</reference>
<evidence type="ECO:0000256" key="5">
    <source>
        <dbReference type="ARBA" id="ARBA00022801"/>
    </source>
</evidence>
<dbReference type="GO" id="GO:0042473">
    <property type="term" value="P:outer ear morphogenesis"/>
    <property type="evidence" value="ECO:0007669"/>
    <property type="project" value="Ensembl"/>
</dbReference>
<evidence type="ECO:0000256" key="10">
    <source>
        <dbReference type="ARBA" id="ARBA00023163"/>
    </source>
</evidence>
<dbReference type="InterPro" id="IPR006545">
    <property type="entry name" value="EYA_dom"/>
</dbReference>
<dbReference type="GO" id="GO:0060037">
    <property type="term" value="P:pharyngeal system development"/>
    <property type="evidence" value="ECO:0007669"/>
    <property type="project" value="Ensembl"/>
</dbReference>
<gene>
    <name evidence="17" type="primary">EYA1</name>
</gene>
<dbReference type="GO" id="GO:0046872">
    <property type="term" value="F:metal ion binding"/>
    <property type="evidence" value="ECO:0007669"/>
    <property type="project" value="UniProtKB-KW"/>
</dbReference>
<keyword evidence="5 15" id="KW-0378">Hydrolase</keyword>
<dbReference type="GO" id="GO:0003151">
    <property type="term" value="P:outflow tract morphogenesis"/>
    <property type="evidence" value="ECO:0007669"/>
    <property type="project" value="Ensembl"/>
</dbReference>
<evidence type="ECO:0000313" key="17">
    <source>
        <dbReference type="Ensembl" id="ENSGEVP00005003087.1"/>
    </source>
</evidence>
<dbReference type="CDD" id="cd02601">
    <property type="entry name" value="HAD_Eya"/>
    <property type="match status" value="1"/>
</dbReference>
<evidence type="ECO:0000256" key="6">
    <source>
        <dbReference type="ARBA" id="ARBA00022842"/>
    </source>
</evidence>
<dbReference type="InterPro" id="IPR038102">
    <property type="entry name" value="EYA_dom_sf"/>
</dbReference>
<evidence type="ECO:0000256" key="3">
    <source>
        <dbReference type="ARBA" id="ARBA00022473"/>
    </source>
</evidence>
<dbReference type="GO" id="GO:0042474">
    <property type="term" value="P:middle ear morphogenesis"/>
    <property type="evidence" value="ECO:0007669"/>
    <property type="project" value="Ensembl"/>
</dbReference>
<feature type="active site" description="Proton donor" evidence="13">
    <location>
        <position position="301"/>
    </location>
</feature>
<dbReference type="GO" id="GO:0032993">
    <property type="term" value="C:protein-DNA complex"/>
    <property type="evidence" value="ECO:0007669"/>
    <property type="project" value="Ensembl"/>
</dbReference>
<accession>A0A8C4VIS0</accession>
<dbReference type="GO" id="GO:0045944">
    <property type="term" value="P:positive regulation of transcription by RNA polymerase II"/>
    <property type="evidence" value="ECO:0007669"/>
    <property type="project" value="Ensembl"/>
</dbReference>
<dbReference type="OrthoDB" id="167668at2759"/>
<keyword evidence="11" id="KW-0539">Nucleus</keyword>
<dbReference type="AlphaFoldDB" id="A0A8C4VIS0"/>
<feature type="compositionally biased region" description="Polar residues" evidence="16">
    <location>
        <begin position="37"/>
        <end position="46"/>
    </location>
</feature>
<dbReference type="PANTHER" id="PTHR10190:SF11">
    <property type="entry name" value="EYES ABSENT HOMOLOG 1"/>
    <property type="match status" value="1"/>
</dbReference>
<dbReference type="GO" id="GO:0097192">
    <property type="term" value="P:extrinsic apoptotic signaling pathway in absence of ligand"/>
    <property type="evidence" value="ECO:0007669"/>
    <property type="project" value="Ensembl"/>
</dbReference>
<dbReference type="GO" id="GO:0016604">
    <property type="term" value="C:nuclear body"/>
    <property type="evidence" value="ECO:0007669"/>
    <property type="project" value="Ensembl"/>
</dbReference>
<feature type="region of interest" description="Disordered" evidence="16">
    <location>
        <begin position="127"/>
        <end position="162"/>
    </location>
</feature>
<evidence type="ECO:0000256" key="13">
    <source>
        <dbReference type="PIRSR" id="PIRSR628472-1"/>
    </source>
</evidence>
<dbReference type="NCBIfam" id="TIGR01658">
    <property type="entry name" value="EYA-cons_domain"/>
    <property type="match status" value="1"/>
</dbReference>
<comment type="similarity">
    <text evidence="2 15">Belongs to the HAD-like hydrolase superfamily. EYA family.</text>
</comment>
<keyword evidence="6 14" id="KW-0460">Magnesium</keyword>
<dbReference type="GO" id="GO:0045739">
    <property type="term" value="P:positive regulation of DNA repair"/>
    <property type="evidence" value="ECO:0007669"/>
    <property type="project" value="Ensembl"/>
</dbReference>
<dbReference type="GO" id="GO:2001240">
    <property type="term" value="P:negative regulation of extrinsic apoptotic signaling pathway in absence of ligand"/>
    <property type="evidence" value="ECO:0007669"/>
    <property type="project" value="Ensembl"/>
</dbReference>
<reference evidence="17" key="3">
    <citation type="submission" date="2025-09" db="UniProtKB">
        <authorList>
            <consortium name="Ensembl"/>
        </authorList>
    </citation>
    <scope>IDENTIFICATION</scope>
</reference>
<dbReference type="GO" id="GO:0010212">
    <property type="term" value="P:response to ionizing radiation"/>
    <property type="evidence" value="ECO:0007669"/>
    <property type="project" value="Ensembl"/>
</dbReference>